<evidence type="ECO:0000256" key="4">
    <source>
        <dbReference type="ARBA" id="ARBA00023136"/>
    </source>
</evidence>
<evidence type="ECO:0000256" key="1">
    <source>
        <dbReference type="ARBA" id="ARBA00004141"/>
    </source>
</evidence>
<keyword evidence="3 5" id="KW-1133">Transmembrane helix</keyword>
<dbReference type="PANTHER" id="PTHR47193">
    <property type="entry name" value="CATION CHANNEL SPERM-ASSOCIATED PROTEIN 1"/>
    <property type="match status" value="1"/>
</dbReference>
<accession>A0AAD8CGR4</accession>
<dbReference type="GO" id="GO:0030317">
    <property type="term" value="P:flagellated sperm motility"/>
    <property type="evidence" value="ECO:0007669"/>
    <property type="project" value="InterPro"/>
</dbReference>
<keyword evidence="2 5" id="KW-0812">Transmembrane</keyword>
<dbReference type="GO" id="GO:0007283">
    <property type="term" value="P:spermatogenesis"/>
    <property type="evidence" value="ECO:0007669"/>
    <property type="project" value="TreeGrafter"/>
</dbReference>
<dbReference type="Proteomes" id="UP001230051">
    <property type="component" value="Unassembled WGS sequence"/>
</dbReference>
<dbReference type="EMBL" id="JAGXEW010000055">
    <property type="protein sequence ID" value="KAK1150909.1"/>
    <property type="molecule type" value="Genomic_DNA"/>
</dbReference>
<dbReference type="GO" id="GO:0060296">
    <property type="term" value="P:regulation of cilium beat frequency involved in ciliary motility"/>
    <property type="evidence" value="ECO:0007669"/>
    <property type="project" value="TreeGrafter"/>
</dbReference>
<feature type="transmembrane region" description="Helical" evidence="5">
    <location>
        <begin position="12"/>
        <end position="29"/>
    </location>
</feature>
<feature type="domain" description="Ion transport" evidence="6">
    <location>
        <begin position="3"/>
        <end position="68"/>
    </location>
</feature>
<gene>
    <name evidence="7" type="primary">Catsper1</name>
    <name evidence="7" type="ORF">AOXY_G33318</name>
</gene>
<evidence type="ECO:0000259" key="6">
    <source>
        <dbReference type="Pfam" id="PF00520"/>
    </source>
</evidence>
<evidence type="ECO:0000256" key="2">
    <source>
        <dbReference type="ARBA" id="ARBA00022692"/>
    </source>
</evidence>
<dbReference type="InterPro" id="IPR028746">
    <property type="entry name" value="CatSper1"/>
</dbReference>
<dbReference type="Pfam" id="PF00520">
    <property type="entry name" value="Ion_trans"/>
    <property type="match status" value="1"/>
</dbReference>
<name>A0AAD8CGR4_ACIOX</name>
<dbReference type="InterPro" id="IPR005821">
    <property type="entry name" value="Ion_trans_dom"/>
</dbReference>
<dbReference type="PANTHER" id="PTHR47193:SF1">
    <property type="entry name" value="CATION CHANNEL SPERM-ASSOCIATED PROTEIN 1"/>
    <property type="match status" value="1"/>
</dbReference>
<proteinExistence type="predicted"/>
<sequence>MSTCLQSLQSMGAIIVLMFTFLFMFAVIFREMFYQSDPDRFSTMFNTIFTLFQLLTLDDWSYIYTTSRERGEPACLSLPPSPCLKPGNPF</sequence>
<comment type="caution">
    <text evidence="7">The sequence shown here is derived from an EMBL/GenBank/DDBJ whole genome shotgun (WGS) entry which is preliminary data.</text>
</comment>
<evidence type="ECO:0000313" key="7">
    <source>
        <dbReference type="EMBL" id="KAK1150909.1"/>
    </source>
</evidence>
<keyword evidence="4 5" id="KW-0472">Membrane</keyword>
<comment type="subcellular location">
    <subcellularLocation>
        <location evidence="1">Membrane</location>
        <topology evidence="1">Multi-pass membrane protein</topology>
    </subcellularLocation>
</comment>
<dbReference type="GO" id="GO:0005227">
    <property type="term" value="F:calcium-activated cation channel activity"/>
    <property type="evidence" value="ECO:0007669"/>
    <property type="project" value="InterPro"/>
</dbReference>
<organism evidence="7 8">
    <name type="scientific">Acipenser oxyrinchus oxyrinchus</name>
    <dbReference type="NCBI Taxonomy" id="40147"/>
    <lineage>
        <taxon>Eukaryota</taxon>
        <taxon>Metazoa</taxon>
        <taxon>Chordata</taxon>
        <taxon>Craniata</taxon>
        <taxon>Vertebrata</taxon>
        <taxon>Euteleostomi</taxon>
        <taxon>Actinopterygii</taxon>
        <taxon>Chondrostei</taxon>
        <taxon>Acipenseriformes</taxon>
        <taxon>Acipenseridae</taxon>
        <taxon>Acipenser</taxon>
    </lineage>
</organism>
<keyword evidence="8" id="KW-1185">Reference proteome</keyword>
<dbReference type="GO" id="GO:0036128">
    <property type="term" value="C:CatSper complex"/>
    <property type="evidence" value="ECO:0007669"/>
    <property type="project" value="InterPro"/>
</dbReference>
<dbReference type="GO" id="GO:0005245">
    <property type="term" value="F:voltage-gated calcium channel activity"/>
    <property type="evidence" value="ECO:0007669"/>
    <property type="project" value="TreeGrafter"/>
</dbReference>
<dbReference type="SUPFAM" id="SSF81324">
    <property type="entry name" value="Voltage-gated potassium channels"/>
    <property type="match status" value="1"/>
</dbReference>
<reference evidence="7" key="1">
    <citation type="submission" date="2022-02" db="EMBL/GenBank/DDBJ databases">
        <title>Atlantic sturgeon de novo genome assembly.</title>
        <authorList>
            <person name="Stock M."/>
            <person name="Klopp C."/>
            <person name="Guiguen Y."/>
            <person name="Cabau C."/>
            <person name="Parinello H."/>
            <person name="Santidrian Yebra-Pimentel E."/>
            <person name="Kuhl H."/>
            <person name="Dirks R.P."/>
            <person name="Guessner J."/>
            <person name="Wuertz S."/>
            <person name="Du K."/>
            <person name="Schartl M."/>
        </authorList>
    </citation>
    <scope>NUCLEOTIDE SEQUENCE</scope>
    <source>
        <strain evidence="7">STURGEONOMICS-FGT-2020</strain>
        <tissue evidence="7">Whole blood</tissue>
    </source>
</reference>
<dbReference type="AlphaFoldDB" id="A0AAD8CGR4"/>
<evidence type="ECO:0000313" key="8">
    <source>
        <dbReference type="Proteomes" id="UP001230051"/>
    </source>
</evidence>
<protein>
    <submittedName>
        <fullName evidence="7">Cation channel sperm-associated protein 1</fullName>
    </submittedName>
</protein>
<evidence type="ECO:0000256" key="5">
    <source>
        <dbReference type="SAM" id="Phobius"/>
    </source>
</evidence>
<dbReference type="Gene3D" id="1.10.287.70">
    <property type="match status" value="1"/>
</dbReference>
<evidence type="ECO:0000256" key="3">
    <source>
        <dbReference type="ARBA" id="ARBA00022989"/>
    </source>
</evidence>